<evidence type="ECO:0000313" key="2">
    <source>
        <dbReference type="Proteomes" id="UP000646911"/>
    </source>
</evidence>
<proteinExistence type="predicted"/>
<gene>
    <name evidence="1" type="ORF">H8L47_28575</name>
</gene>
<evidence type="ECO:0000313" key="1">
    <source>
        <dbReference type="EMBL" id="MBC3911525.1"/>
    </source>
</evidence>
<keyword evidence="2" id="KW-1185">Reference proteome</keyword>
<dbReference type="EMBL" id="JACOFX010000039">
    <property type="protein sequence ID" value="MBC3911525.1"/>
    <property type="molecule type" value="Genomic_DNA"/>
</dbReference>
<comment type="caution">
    <text evidence="1">The sequence shown here is derived from an EMBL/GenBank/DDBJ whole genome shotgun (WGS) entry which is preliminary data.</text>
</comment>
<reference evidence="1 2" key="1">
    <citation type="submission" date="2020-08" db="EMBL/GenBank/DDBJ databases">
        <title>Novel species isolated from subtropical streams in China.</title>
        <authorList>
            <person name="Lu H."/>
        </authorList>
    </citation>
    <scope>NUCLEOTIDE SEQUENCE [LARGE SCALE GENOMIC DNA]</scope>
    <source>
        <strain evidence="1 2">NL8W</strain>
    </source>
</reference>
<dbReference type="RefSeq" id="WP_186957231.1">
    <property type="nucleotide sequence ID" value="NZ_JACOFX010000039.1"/>
</dbReference>
<accession>A0ABR6ZIH9</accession>
<evidence type="ECO:0008006" key="3">
    <source>
        <dbReference type="Google" id="ProtNLM"/>
    </source>
</evidence>
<protein>
    <recommendedName>
        <fullName evidence="3">TnsA endonuclease N-terminal domain-containing protein</fullName>
    </recommendedName>
</protein>
<name>A0ABR6ZIH9_9BURK</name>
<dbReference type="Proteomes" id="UP000646911">
    <property type="component" value="Unassembled WGS sequence"/>
</dbReference>
<organism evidence="1 2">
    <name type="scientific">Undibacterium umbellatum</name>
    <dbReference type="NCBI Taxonomy" id="2762300"/>
    <lineage>
        <taxon>Bacteria</taxon>
        <taxon>Pseudomonadati</taxon>
        <taxon>Pseudomonadota</taxon>
        <taxon>Betaproteobacteria</taxon>
        <taxon>Burkholderiales</taxon>
        <taxon>Oxalobacteraceae</taxon>
        <taxon>Undibacterium</taxon>
    </lineage>
</organism>
<sequence length="208" mass="23896">MEPSILPSRFILPINIVRPKGSARFEFWAPKLKRRVTLFNPQHVKLCTYLESNPRVSAYCERPTYWRSGEDKQLIDFWIKAGHRELCWIATSDLLLGRAGALSQTENIDVHYVQPQSLASHEVWIENWMRILPYLSSNACFVSNQLLADIEQAALTAPTLGEIERNFQPNDIMLVRTAVFMLLHQGRLRADALRVQALGPGINFRRLP</sequence>